<dbReference type="Pfam" id="PF04966">
    <property type="entry name" value="OprB"/>
    <property type="match status" value="1"/>
</dbReference>
<dbReference type="InterPro" id="IPR038673">
    <property type="entry name" value="OprB_sf"/>
</dbReference>
<dbReference type="Proteomes" id="UP000029553">
    <property type="component" value="Unassembled WGS sequence"/>
</dbReference>
<evidence type="ECO:0000313" key="5">
    <source>
        <dbReference type="Proteomes" id="UP000029553"/>
    </source>
</evidence>
<feature type="signal peptide" evidence="2">
    <location>
        <begin position="1"/>
        <end position="34"/>
    </location>
</feature>
<comment type="similarity">
    <text evidence="1 2">Belongs to the OprB family.</text>
</comment>
<comment type="caution">
    <text evidence="4">The sequence shown here is derived from an EMBL/GenBank/DDBJ whole genome shotgun (WGS) entry which is preliminary data.</text>
</comment>
<organism evidence="4 5">
    <name type="scientific">Comamonas testosteroni</name>
    <name type="common">Pseudomonas testosteroni</name>
    <dbReference type="NCBI Taxonomy" id="285"/>
    <lineage>
        <taxon>Bacteria</taxon>
        <taxon>Pseudomonadati</taxon>
        <taxon>Pseudomonadota</taxon>
        <taxon>Betaproteobacteria</taxon>
        <taxon>Burkholderiales</taxon>
        <taxon>Comamonadaceae</taxon>
        <taxon>Comamonas</taxon>
    </lineage>
</organism>
<gene>
    <name evidence="4" type="ORF">P353_05920</name>
</gene>
<sequence>MRQQRTFDNKIDFGKLCMGSLMSLCLMWGLTAHAQQSALPVHAGSEEASGASSAADAGGGSTEPEKWNAKFQATYVWQRKPSFSAPYTGEKSLLPGRERSYSFTTTASLGYRPWAGGEVYLDLEGAQGIPLSGLAGLGGFTNGELAKTSGAKLKLYRARAFLRQTWSHGGEQEAVESEARQLAGMVDKRRTVLTVGNLAVIDIFDDNRYSHDPRTQFMNWSLMTQGAFDYAADARGYSWGAVLEWFHDDWEVRFGRFIQPKEPNGQPLDYRIFKHYGDQLEIAHAHTLAGQPGKLRALVFRNHAVMTRYDDALNLAAQTGAVPDLNAARYGARSKRGFGINLEQALSDDVGLFARGSWADGKTEIYAFTEIDRSLSAGVLIQGRKWGRANDTLGIGVARNFLSSTHRQYLAEGGVGAFIGDGRLNYKPENILEMFYSVGISKQSSISFDWQHIRNPAYNADRGPVNALAVRLHTEF</sequence>
<feature type="region of interest" description="Disordered" evidence="3">
    <location>
        <begin position="43"/>
        <end position="64"/>
    </location>
</feature>
<proteinExistence type="inferred from homology"/>
<evidence type="ECO:0000313" key="4">
    <source>
        <dbReference type="EMBL" id="KGH31404.1"/>
    </source>
</evidence>
<protein>
    <submittedName>
        <fullName evidence="4">Porin</fullName>
    </submittedName>
</protein>
<dbReference type="EMBL" id="AWOR01000021">
    <property type="protein sequence ID" value="KGH31404.1"/>
    <property type="molecule type" value="Genomic_DNA"/>
</dbReference>
<feature type="chain" id="PRO_5007227533" evidence="2">
    <location>
        <begin position="35"/>
        <end position="476"/>
    </location>
</feature>
<keyword evidence="2" id="KW-0732">Signal</keyword>
<evidence type="ECO:0000256" key="1">
    <source>
        <dbReference type="ARBA" id="ARBA00008769"/>
    </source>
</evidence>
<dbReference type="AlphaFoldDB" id="A0A096FNA5"/>
<evidence type="ECO:0000256" key="3">
    <source>
        <dbReference type="SAM" id="MobiDB-lite"/>
    </source>
</evidence>
<accession>A0A096FNA5</accession>
<dbReference type="GO" id="GO:0008643">
    <property type="term" value="P:carbohydrate transport"/>
    <property type="evidence" value="ECO:0007669"/>
    <property type="project" value="InterPro"/>
</dbReference>
<reference evidence="4 5" key="1">
    <citation type="submission" date="2013-09" db="EMBL/GenBank/DDBJ databases">
        <title>High correlation between genotypes and phenotypes of environmental bacteria Comamonas testosteroni strains.</title>
        <authorList>
            <person name="Liu L."/>
            <person name="Zhu W."/>
            <person name="Xia X."/>
            <person name="Xu B."/>
            <person name="Luo M."/>
            <person name="Wang G."/>
        </authorList>
    </citation>
    <scope>NUCLEOTIDE SEQUENCE [LARGE SCALE GENOMIC DNA]</scope>
    <source>
        <strain evidence="4 5">JL40</strain>
    </source>
</reference>
<dbReference type="InterPro" id="IPR007049">
    <property type="entry name" value="Carb-sel_porin_OprB"/>
</dbReference>
<name>A0A096FNA5_COMTE</name>
<dbReference type="Gene3D" id="2.40.160.180">
    <property type="entry name" value="Carbohydrate-selective porin OprB"/>
    <property type="match status" value="1"/>
</dbReference>
<dbReference type="GO" id="GO:0016020">
    <property type="term" value="C:membrane"/>
    <property type="evidence" value="ECO:0007669"/>
    <property type="project" value="InterPro"/>
</dbReference>
<dbReference type="GO" id="GO:0015288">
    <property type="term" value="F:porin activity"/>
    <property type="evidence" value="ECO:0007669"/>
    <property type="project" value="InterPro"/>
</dbReference>
<evidence type="ECO:0000256" key="2">
    <source>
        <dbReference type="RuleBase" id="RU363072"/>
    </source>
</evidence>
<feature type="compositionally biased region" description="Low complexity" evidence="3">
    <location>
        <begin position="46"/>
        <end position="56"/>
    </location>
</feature>